<dbReference type="PRINTS" id="PR00313">
    <property type="entry name" value="CABNDNGRPT"/>
</dbReference>
<dbReference type="SUPFAM" id="SSF51120">
    <property type="entry name" value="beta-Roll"/>
    <property type="match status" value="1"/>
</dbReference>
<sequence length="82" mass="8329">MYEVIVRASDGSLFDEQALSLTILDLTIETGTDGNDTLTGGDGDDRLVGLNGNDTLIGGAGNDTLLGGNNNDTLFGAPATTP</sequence>
<reference evidence="2" key="1">
    <citation type="submission" date="2019-04" db="EMBL/GenBank/DDBJ databases">
        <title>Complete genome sequence of Sphingomonas sp. W1-2-3.</title>
        <authorList>
            <person name="Im W.T."/>
        </authorList>
    </citation>
    <scope>NUCLEOTIDE SEQUENCE [LARGE SCALE GENOMIC DNA]</scope>
    <source>
        <strain evidence="2">W1-2-3</strain>
    </source>
</reference>
<evidence type="ECO:0000313" key="1">
    <source>
        <dbReference type="EMBL" id="QCI80591.1"/>
    </source>
</evidence>
<protein>
    <recommendedName>
        <fullName evidence="3">Calcium-binding protein</fullName>
    </recommendedName>
</protein>
<dbReference type="PROSITE" id="PS00330">
    <property type="entry name" value="HEMOLYSIN_CALCIUM"/>
    <property type="match status" value="2"/>
</dbReference>
<name>A0A4D7C618_9SPHN</name>
<dbReference type="AlphaFoldDB" id="A0A4D7C618"/>
<keyword evidence="2" id="KW-1185">Reference proteome</keyword>
<accession>A0A4D7C618</accession>
<dbReference type="KEGG" id="hgn:E6W36_15175"/>
<dbReference type="InterPro" id="IPR001343">
    <property type="entry name" value="Hemolysn_Ca-bd"/>
</dbReference>
<evidence type="ECO:0000313" key="2">
    <source>
        <dbReference type="Proteomes" id="UP000298714"/>
    </source>
</evidence>
<dbReference type="InterPro" id="IPR018511">
    <property type="entry name" value="Hemolysin-typ_Ca-bd_CS"/>
</dbReference>
<dbReference type="GO" id="GO:0005509">
    <property type="term" value="F:calcium ion binding"/>
    <property type="evidence" value="ECO:0007669"/>
    <property type="project" value="InterPro"/>
</dbReference>
<dbReference type="Proteomes" id="UP000298714">
    <property type="component" value="Chromosome"/>
</dbReference>
<dbReference type="Gene3D" id="2.150.10.10">
    <property type="entry name" value="Serralysin-like metalloprotease, C-terminal"/>
    <property type="match status" value="1"/>
</dbReference>
<organism evidence="1 2">
    <name type="scientific">Hankyongella ginsenosidimutans</name>
    <dbReference type="NCBI Taxonomy" id="1763828"/>
    <lineage>
        <taxon>Bacteria</taxon>
        <taxon>Pseudomonadati</taxon>
        <taxon>Pseudomonadota</taxon>
        <taxon>Alphaproteobacteria</taxon>
        <taxon>Sphingomonadales</taxon>
        <taxon>Sphingomonadaceae</taxon>
        <taxon>Hankyongella</taxon>
    </lineage>
</organism>
<proteinExistence type="predicted"/>
<dbReference type="Pfam" id="PF00353">
    <property type="entry name" value="HemolysinCabind"/>
    <property type="match status" value="1"/>
</dbReference>
<evidence type="ECO:0008006" key="3">
    <source>
        <dbReference type="Google" id="ProtNLM"/>
    </source>
</evidence>
<dbReference type="EMBL" id="CP039704">
    <property type="protein sequence ID" value="QCI80591.1"/>
    <property type="molecule type" value="Genomic_DNA"/>
</dbReference>
<gene>
    <name evidence="1" type="ORF">E6W36_15175</name>
</gene>
<dbReference type="InterPro" id="IPR011049">
    <property type="entry name" value="Serralysin-like_metalloprot_C"/>
</dbReference>